<sequence>MAPKQAPTRKGNFSDPEIELLVQEIQRRHTHLFAPRGQWLAATTRQREWEAVRDRLNAVFHCGRYVEDCKRKWRWLKYDVKRRVGANPPADVTANLTPIERTIHGLLPQQGIHGIGSLDTSAQAEGSGDDILIIQVKEEASPSGHQPQHTEQQTSGPAQESAQHHGVEPRDPAAEALPPPPAAEALPPPPAAFADAFSIIIVISWLLYALAK</sequence>
<dbReference type="Proteomes" id="UP000515156">
    <property type="component" value="Chromosome 1"/>
</dbReference>
<evidence type="ECO:0000256" key="2">
    <source>
        <dbReference type="SAM" id="Phobius"/>
    </source>
</evidence>
<dbReference type="PANTHER" id="PTHR23098">
    <property type="entry name" value="AGAP001331-PA-RELATED"/>
    <property type="match status" value="1"/>
</dbReference>
<feature type="region of interest" description="Disordered" evidence="1">
    <location>
        <begin position="140"/>
        <end position="186"/>
    </location>
</feature>
<reference evidence="5" key="1">
    <citation type="submission" date="2025-08" db="UniProtKB">
        <authorList>
            <consortium name="RefSeq"/>
        </authorList>
    </citation>
    <scope>IDENTIFICATION</scope>
</reference>
<dbReference type="OrthoDB" id="9886953at2759"/>
<dbReference type="RefSeq" id="XP_030048352.1">
    <property type="nucleotide sequence ID" value="XM_030192492.1"/>
</dbReference>
<dbReference type="GeneID" id="115462494"/>
<organism evidence="4 5">
    <name type="scientific">Microcaecilia unicolor</name>
    <dbReference type="NCBI Taxonomy" id="1415580"/>
    <lineage>
        <taxon>Eukaryota</taxon>
        <taxon>Metazoa</taxon>
        <taxon>Chordata</taxon>
        <taxon>Craniata</taxon>
        <taxon>Vertebrata</taxon>
        <taxon>Euteleostomi</taxon>
        <taxon>Amphibia</taxon>
        <taxon>Gymnophiona</taxon>
        <taxon>Siphonopidae</taxon>
        <taxon>Microcaecilia</taxon>
    </lineage>
</organism>
<feature type="compositionally biased region" description="Pro residues" evidence="1">
    <location>
        <begin position="177"/>
        <end position="186"/>
    </location>
</feature>
<dbReference type="Pfam" id="PF13873">
    <property type="entry name" value="Myb_DNA-bind_5"/>
    <property type="match status" value="1"/>
</dbReference>
<dbReference type="GO" id="GO:0005634">
    <property type="term" value="C:nucleus"/>
    <property type="evidence" value="ECO:0007669"/>
    <property type="project" value="TreeGrafter"/>
</dbReference>
<dbReference type="PANTHER" id="PTHR23098:SF16">
    <property type="entry name" value="REGULATORY PROTEIN ZESTE"/>
    <property type="match status" value="1"/>
</dbReference>
<dbReference type="InParanoid" id="A0A6P7WYN7"/>
<proteinExistence type="predicted"/>
<keyword evidence="2" id="KW-0812">Transmembrane</keyword>
<feature type="domain" description="Myb/SANT-like DNA-binding" evidence="3">
    <location>
        <begin position="9"/>
        <end position="84"/>
    </location>
</feature>
<name>A0A6P7WYN7_9AMPH</name>
<accession>A0A6P7WYN7</accession>
<dbReference type="AlphaFoldDB" id="A0A6P7WYN7"/>
<feature type="compositionally biased region" description="Polar residues" evidence="1">
    <location>
        <begin position="143"/>
        <end position="161"/>
    </location>
</feature>
<keyword evidence="2" id="KW-1133">Transmembrane helix</keyword>
<keyword evidence="2" id="KW-0472">Membrane</keyword>
<evidence type="ECO:0000313" key="4">
    <source>
        <dbReference type="Proteomes" id="UP000515156"/>
    </source>
</evidence>
<evidence type="ECO:0000313" key="5">
    <source>
        <dbReference type="RefSeq" id="XP_030048352.1"/>
    </source>
</evidence>
<gene>
    <name evidence="5" type="primary">LOC115462494</name>
</gene>
<dbReference type="InterPro" id="IPR028002">
    <property type="entry name" value="Myb_DNA-bind_5"/>
</dbReference>
<feature type="compositionally biased region" description="Basic and acidic residues" evidence="1">
    <location>
        <begin position="162"/>
        <end position="173"/>
    </location>
</feature>
<keyword evidence="4" id="KW-1185">Reference proteome</keyword>
<feature type="transmembrane region" description="Helical" evidence="2">
    <location>
        <begin position="191"/>
        <end position="211"/>
    </location>
</feature>
<evidence type="ECO:0000256" key="1">
    <source>
        <dbReference type="SAM" id="MobiDB-lite"/>
    </source>
</evidence>
<dbReference type="KEGG" id="muo:115462494"/>
<evidence type="ECO:0000259" key="3">
    <source>
        <dbReference type="Pfam" id="PF13873"/>
    </source>
</evidence>
<protein>
    <submittedName>
        <fullName evidence="5">Nuclear apoptosis-inducing factor 1-like</fullName>
    </submittedName>
</protein>